<feature type="domain" description="Bifunctional inhibitor/plant lipid transfer protein/seed storage helical" evidence="10">
    <location>
        <begin position="35"/>
        <end position="115"/>
    </location>
</feature>
<organism evidence="11 12">
    <name type="scientific">Dioscorea zingiberensis</name>
    <dbReference type="NCBI Taxonomy" id="325984"/>
    <lineage>
        <taxon>Eukaryota</taxon>
        <taxon>Viridiplantae</taxon>
        <taxon>Streptophyta</taxon>
        <taxon>Embryophyta</taxon>
        <taxon>Tracheophyta</taxon>
        <taxon>Spermatophyta</taxon>
        <taxon>Magnoliopsida</taxon>
        <taxon>Liliopsida</taxon>
        <taxon>Dioscoreales</taxon>
        <taxon>Dioscoreaceae</taxon>
        <taxon>Dioscorea</taxon>
    </lineage>
</organism>
<comment type="caution">
    <text evidence="11">The sequence shown here is derived from an EMBL/GenBank/DDBJ whole genome shotgun (WGS) entry which is preliminary data.</text>
</comment>
<keyword evidence="6" id="KW-0325">Glycoprotein</keyword>
<sequence>MANSSSSCMLLLLLILLGLMTRSCLSDFASDRAECADKLIGLSGCLSYVGGSGGGGTLPTPECCSGFKQVVSMSLKCVCVLVKDRNEPQLGFKIDVQRALSLPTKCNSPANVSDCPRLLNLSPNSPQAKEFYQFANEIKNATSATSGNAKGKPMEATPSSVGWKKNWLGFGVEMNVGMWICSFVLLLLPTFILV</sequence>
<keyword evidence="4 9" id="KW-0732">Signal</keyword>
<evidence type="ECO:0000256" key="4">
    <source>
        <dbReference type="ARBA" id="ARBA00022729"/>
    </source>
</evidence>
<evidence type="ECO:0000259" key="10">
    <source>
        <dbReference type="SMART" id="SM00499"/>
    </source>
</evidence>
<keyword evidence="8" id="KW-0812">Transmembrane</keyword>
<gene>
    <name evidence="11" type="ORF">J5N97_027400</name>
</gene>
<comment type="similarity">
    <text evidence="2">Belongs to the plant LTP family.</text>
</comment>
<dbReference type="Pfam" id="PF14368">
    <property type="entry name" value="LTP_2"/>
    <property type="match status" value="1"/>
</dbReference>
<evidence type="ECO:0000256" key="1">
    <source>
        <dbReference type="ARBA" id="ARBA00004609"/>
    </source>
</evidence>
<feature type="signal peptide" evidence="9">
    <location>
        <begin position="1"/>
        <end position="26"/>
    </location>
</feature>
<feature type="transmembrane region" description="Helical" evidence="8">
    <location>
        <begin position="176"/>
        <end position="193"/>
    </location>
</feature>
<evidence type="ECO:0000256" key="7">
    <source>
        <dbReference type="ARBA" id="ARBA00023288"/>
    </source>
</evidence>
<evidence type="ECO:0000313" key="11">
    <source>
        <dbReference type="EMBL" id="KAJ0966262.1"/>
    </source>
</evidence>
<dbReference type="GO" id="GO:0005886">
    <property type="term" value="C:plasma membrane"/>
    <property type="evidence" value="ECO:0007669"/>
    <property type="project" value="UniProtKB-SubCell"/>
</dbReference>
<dbReference type="InterPro" id="IPR036312">
    <property type="entry name" value="Bifun_inhib/LTP/seed_sf"/>
</dbReference>
<dbReference type="AlphaFoldDB" id="A0A9D5C4B1"/>
<reference evidence="11" key="1">
    <citation type="submission" date="2021-03" db="EMBL/GenBank/DDBJ databases">
        <authorList>
            <person name="Li Z."/>
            <person name="Yang C."/>
        </authorList>
    </citation>
    <scope>NUCLEOTIDE SEQUENCE</scope>
    <source>
        <strain evidence="11">Dzin_1.0</strain>
        <tissue evidence="11">Leaf</tissue>
    </source>
</reference>
<dbReference type="InterPro" id="IPR043325">
    <property type="entry name" value="LTSS"/>
</dbReference>
<dbReference type="InterPro" id="IPR016140">
    <property type="entry name" value="Bifunc_inhib/LTP/seed_store"/>
</dbReference>
<dbReference type="OrthoDB" id="779300at2759"/>
<keyword evidence="8" id="KW-0472">Membrane</keyword>
<evidence type="ECO:0000256" key="2">
    <source>
        <dbReference type="ARBA" id="ARBA00009748"/>
    </source>
</evidence>
<dbReference type="SMART" id="SM00499">
    <property type="entry name" value="AAI"/>
    <property type="match status" value="1"/>
</dbReference>
<keyword evidence="3" id="KW-0336">GPI-anchor</keyword>
<feature type="chain" id="PRO_5038845892" description="Bifunctional inhibitor/plant lipid transfer protein/seed storage helical domain-containing protein" evidence="9">
    <location>
        <begin position="27"/>
        <end position="194"/>
    </location>
</feature>
<dbReference type="CDD" id="cd00010">
    <property type="entry name" value="AAI_LTSS"/>
    <property type="match status" value="1"/>
</dbReference>
<evidence type="ECO:0000313" key="12">
    <source>
        <dbReference type="Proteomes" id="UP001085076"/>
    </source>
</evidence>
<evidence type="ECO:0000256" key="5">
    <source>
        <dbReference type="ARBA" id="ARBA00023157"/>
    </source>
</evidence>
<comment type="subcellular location">
    <subcellularLocation>
        <location evidence="1">Cell membrane</location>
        <topology evidence="1">Lipid-anchor</topology>
        <topology evidence="1">GPI-anchor</topology>
    </subcellularLocation>
</comment>
<keyword evidence="12" id="KW-1185">Reference proteome</keyword>
<name>A0A9D5C4B1_9LILI</name>
<dbReference type="Gene3D" id="1.10.110.10">
    <property type="entry name" value="Plant lipid-transfer and hydrophobic proteins"/>
    <property type="match status" value="1"/>
</dbReference>
<accession>A0A9D5C4B1</accession>
<dbReference type="EMBL" id="JAGGNH010000008">
    <property type="protein sequence ID" value="KAJ0966262.1"/>
    <property type="molecule type" value="Genomic_DNA"/>
</dbReference>
<proteinExistence type="inferred from homology"/>
<keyword evidence="8" id="KW-1133">Transmembrane helix</keyword>
<dbReference type="Proteomes" id="UP001085076">
    <property type="component" value="Miscellaneous, Linkage group lg08"/>
</dbReference>
<evidence type="ECO:0000256" key="3">
    <source>
        <dbReference type="ARBA" id="ARBA00022622"/>
    </source>
</evidence>
<dbReference type="FunFam" id="1.10.110.10:FF:000001">
    <property type="entry name" value="Bifunctional inhibitor/lipid-transfer protein/seed storage 2S albumin superfamily protein"/>
    <property type="match status" value="1"/>
</dbReference>
<evidence type="ECO:0000256" key="8">
    <source>
        <dbReference type="SAM" id="Phobius"/>
    </source>
</evidence>
<evidence type="ECO:0000256" key="9">
    <source>
        <dbReference type="SAM" id="SignalP"/>
    </source>
</evidence>
<dbReference type="GO" id="GO:0098552">
    <property type="term" value="C:side of membrane"/>
    <property type="evidence" value="ECO:0007669"/>
    <property type="project" value="UniProtKB-KW"/>
</dbReference>
<keyword evidence="5" id="KW-1015">Disulfide bond</keyword>
<dbReference type="PANTHER" id="PTHR33044">
    <property type="entry name" value="BIFUNCTIONAL INHIBITOR/LIPID-TRANSFER PROTEIN/SEED STORAGE 2S ALBUMIN SUPERFAMILY PROTEIN-RELATED"/>
    <property type="match status" value="1"/>
</dbReference>
<dbReference type="SUPFAM" id="SSF47699">
    <property type="entry name" value="Bifunctional inhibitor/lipid-transfer protein/seed storage 2S albumin"/>
    <property type="match status" value="1"/>
</dbReference>
<evidence type="ECO:0000256" key="6">
    <source>
        <dbReference type="ARBA" id="ARBA00023180"/>
    </source>
</evidence>
<protein>
    <recommendedName>
        <fullName evidence="10">Bifunctional inhibitor/plant lipid transfer protein/seed storage helical domain-containing protein</fullName>
    </recommendedName>
</protein>
<keyword evidence="7" id="KW-0449">Lipoprotein</keyword>
<reference evidence="11" key="2">
    <citation type="journal article" date="2022" name="Hortic Res">
        <title>The genome of Dioscorea zingiberensis sheds light on the biosynthesis, origin and evolution of the medicinally important diosgenin saponins.</title>
        <authorList>
            <person name="Li Y."/>
            <person name="Tan C."/>
            <person name="Li Z."/>
            <person name="Guo J."/>
            <person name="Li S."/>
            <person name="Chen X."/>
            <person name="Wang C."/>
            <person name="Dai X."/>
            <person name="Yang H."/>
            <person name="Song W."/>
            <person name="Hou L."/>
            <person name="Xu J."/>
            <person name="Tong Z."/>
            <person name="Xu A."/>
            <person name="Yuan X."/>
            <person name="Wang W."/>
            <person name="Yang Q."/>
            <person name="Chen L."/>
            <person name="Sun Z."/>
            <person name="Wang K."/>
            <person name="Pan B."/>
            <person name="Chen J."/>
            <person name="Bao Y."/>
            <person name="Liu F."/>
            <person name="Qi X."/>
            <person name="Gang D.R."/>
            <person name="Wen J."/>
            <person name="Li J."/>
        </authorList>
    </citation>
    <scope>NUCLEOTIDE SEQUENCE</scope>
    <source>
        <strain evidence="11">Dzin_1.0</strain>
    </source>
</reference>